<reference evidence="2" key="1">
    <citation type="submission" date="2022-11" db="EMBL/GenBank/DDBJ databases">
        <title>Dyadobacter pollutisoli sp. nov., isolated from plastic dumped soil.</title>
        <authorList>
            <person name="Kim J.M."/>
            <person name="Kim K.R."/>
            <person name="Lee J.K."/>
            <person name="Hao L."/>
            <person name="Jeon C.O."/>
        </authorList>
    </citation>
    <scope>NUCLEOTIDE SEQUENCE</scope>
    <source>
        <strain evidence="2">U1</strain>
    </source>
</reference>
<evidence type="ECO:0008006" key="4">
    <source>
        <dbReference type="Google" id="ProtNLM"/>
    </source>
</evidence>
<proteinExistence type="predicted"/>
<evidence type="ECO:0000256" key="1">
    <source>
        <dbReference type="SAM" id="SignalP"/>
    </source>
</evidence>
<accession>A0A9E8NBV7</accession>
<dbReference type="RefSeq" id="WP_244821385.1">
    <property type="nucleotide sequence ID" value="NZ_CP112998.1"/>
</dbReference>
<keyword evidence="1" id="KW-0732">Signal</keyword>
<dbReference type="EMBL" id="CP112998">
    <property type="protein sequence ID" value="WAC11454.1"/>
    <property type="molecule type" value="Genomic_DNA"/>
</dbReference>
<feature type="chain" id="PRO_5039579532" description="T9SS type A sorting domain-containing protein" evidence="1">
    <location>
        <begin position="28"/>
        <end position="378"/>
    </location>
</feature>
<dbReference type="Proteomes" id="UP001164653">
    <property type="component" value="Chromosome"/>
</dbReference>
<organism evidence="2 3">
    <name type="scientific">Dyadobacter pollutisoli</name>
    <dbReference type="NCBI Taxonomy" id="2910158"/>
    <lineage>
        <taxon>Bacteria</taxon>
        <taxon>Pseudomonadati</taxon>
        <taxon>Bacteroidota</taxon>
        <taxon>Cytophagia</taxon>
        <taxon>Cytophagales</taxon>
        <taxon>Spirosomataceae</taxon>
        <taxon>Dyadobacter</taxon>
    </lineage>
</organism>
<gene>
    <name evidence="2" type="ORF">ON006_27450</name>
</gene>
<evidence type="ECO:0000313" key="3">
    <source>
        <dbReference type="Proteomes" id="UP001164653"/>
    </source>
</evidence>
<dbReference type="AlphaFoldDB" id="A0A9E8NBV7"/>
<feature type="signal peptide" evidence="1">
    <location>
        <begin position="1"/>
        <end position="27"/>
    </location>
</feature>
<evidence type="ECO:0000313" key="2">
    <source>
        <dbReference type="EMBL" id="WAC11454.1"/>
    </source>
</evidence>
<dbReference type="KEGG" id="dpf:ON006_27450"/>
<name>A0A9E8NBV7_9BACT</name>
<sequence>MKRNYISPKNAAMTMIMMLIFVFRANAQENFQIKWSMDYNQAGTSSHANFSPSDASLLGGVNTYSLLSVYSASGAVVVGYVIRPWPAAFSAGRCMEFSFSANSFKYNITSISFRLRRSTVGPSAFKLRTVLDNFTSDVAASTLITPDAFYSYNIPVSFNNLSNNNFSFRIYGFNAVNFVNGTLWFDEIIINGQVLAIVLPIDITYFKAEKSEEKVMLSWETAWEKNSKEFVVERSADLKDFQAIGTLKAAGETTGRMQYEFIDDNPLTGANYYRLRMVDRDGSFSFSKTLDVITPTPESAIQVLPNPASPEKITISGQNIDPNFLLLSNQSGNSISFHFEPIQGNLIHLYPEQLLISGLYFLTYQKNGRKEHVKILVP</sequence>
<dbReference type="Gene3D" id="2.60.40.10">
    <property type="entry name" value="Immunoglobulins"/>
    <property type="match status" value="1"/>
</dbReference>
<keyword evidence="3" id="KW-1185">Reference proteome</keyword>
<dbReference type="InterPro" id="IPR013783">
    <property type="entry name" value="Ig-like_fold"/>
</dbReference>
<protein>
    <recommendedName>
        <fullName evidence="4">T9SS type A sorting domain-containing protein</fullName>
    </recommendedName>
</protein>